<protein>
    <submittedName>
        <fullName evidence="1">Uncharacterized protein</fullName>
    </submittedName>
</protein>
<evidence type="ECO:0000313" key="1">
    <source>
        <dbReference type="EMBL" id="KAL2634393.1"/>
    </source>
</evidence>
<dbReference type="EMBL" id="JBHFFA010000003">
    <property type="protein sequence ID" value="KAL2634393.1"/>
    <property type="molecule type" value="Genomic_DNA"/>
</dbReference>
<organism evidence="1 2">
    <name type="scientific">Riccia fluitans</name>
    <dbReference type="NCBI Taxonomy" id="41844"/>
    <lineage>
        <taxon>Eukaryota</taxon>
        <taxon>Viridiplantae</taxon>
        <taxon>Streptophyta</taxon>
        <taxon>Embryophyta</taxon>
        <taxon>Marchantiophyta</taxon>
        <taxon>Marchantiopsida</taxon>
        <taxon>Marchantiidae</taxon>
        <taxon>Marchantiales</taxon>
        <taxon>Ricciaceae</taxon>
        <taxon>Riccia</taxon>
    </lineage>
</organism>
<keyword evidence="2" id="KW-1185">Reference proteome</keyword>
<sequence>MYLSKGAEECAVQLLQVYALSWKSTSERQLRLRSKASNNVVHEYWPSLSREGQISLRVPYSTSQHQYDYSDWRICNSQSRLDNDSGLETLSLMFSIHTLVNFAP</sequence>
<evidence type="ECO:0000313" key="2">
    <source>
        <dbReference type="Proteomes" id="UP001605036"/>
    </source>
</evidence>
<name>A0ABD1YUM6_9MARC</name>
<dbReference type="AlphaFoldDB" id="A0ABD1YUM6"/>
<accession>A0ABD1YUM6</accession>
<proteinExistence type="predicted"/>
<dbReference type="Proteomes" id="UP001605036">
    <property type="component" value="Unassembled WGS sequence"/>
</dbReference>
<reference evidence="1 2" key="1">
    <citation type="submission" date="2024-09" db="EMBL/GenBank/DDBJ databases">
        <title>Chromosome-scale assembly of Riccia fluitans.</title>
        <authorList>
            <person name="Paukszto L."/>
            <person name="Sawicki J."/>
            <person name="Karawczyk K."/>
            <person name="Piernik-Szablinska J."/>
            <person name="Szczecinska M."/>
            <person name="Mazdziarz M."/>
        </authorList>
    </citation>
    <scope>NUCLEOTIDE SEQUENCE [LARGE SCALE GENOMIC DNA]</scope>
    <source>
        <strain evidence="1">Rf_01</strain>
        <tissue evidence="1">Aerial parts of the thallus</tissue>
    </source>
</reference>
<gene>
    <name evidence="1" type="ORF">R1flu_005872</name>
</gene>
<comment type="caution">
    <text evidence="1">The sequence shown here is derived from an EMBL/GenBank/DDBJ whole genome shotgun (WGS) entry which is preliminary data.</text>
</comment>